<dbReference type="Gene3D" id="3.40.50.1820">
    <property type="entry name" value="alpha/beta hydrolase"/>
    <property type="match status" value="1"/>
</dbReference>
<feature type="domain" description="AB hydrolase-1" evidence="1">
    <location>
        <begin position="35"/>
        <end position="288"/>
    </location>
</feature>
<dbReference type="InterPro" id="IPR029058">
    <property type="entry name" value="AB_hydrolase_fold"/>
</dbReference>
<dbReference type="AlphaFoldDB" id="A0A495Y3X2"/>
<evidence type="ECO:0000313" key="3">
    <source>
        <dbReference type="Proteomes" id="UP000278440"/>
    </source>
</evidence>
<evidence type="ECO:0000313" key="2">
    <source>
        <dbReference type="EMBL" id="RKT80076.1"/>
    </source>
</evidence>
<reference evidence="2 3" key="1">
    <citation type="submission" date="2018-10" db="EMBL/GenBank/DDBJ databases">
        <title>Sequencing the genomes of 1000 actinobacteria strains.</title>
        <authorList>
            <person name="Klenk H.-P."/>
        </authorList>
    </citation>
    <scope>NUCLEOTIDE SEQUENCE [LARGE SCALE GENOMIC DNA]</scope>
    <source>
        <strain evidence="2 3">DSM 44267</strain>
    </source>
</reference>
<dbReference type="GO" id="GO:0003824">
    <property type="term" value="F:catalytic activity"/>
    <property type="evidence" value="ECO:0007669"/>
    <property type="project" value="UniProtKB-ARBA"/>
</dbReference>
<dbReference type="Proteomes" id="UP000278440">
    <property type="component" value="Unassembled WGS sequence"/>
</dbReference>
<dbReference type="OrthoDB" id="9800988at2"/>
<dbReference type="InterPro" id="IPR050471">
    <property type="entry name" value="AB_hydrolase"/>
</dbReference>
<gene>
    <name evidence="2" type="ORF">DFJ68_3555</name>
</gene>
<organism evidence="2 3">
    <name type="scientific">Terracoccus luteus</name>
    <dbReference type="NCBI Taxonomy" id="53356"/>
    <lineage>
        <taxon>Bacteria</taxon>
        <taxon>Bacillati</taxon>
        <taxon>Actinomycetota</taxon>
        <taxon>Actinomycetes</taxon>
        <taxon>Micrococcales</taxon>
        <taxon>Intrasporangiaceae</taxon>
        <taxon>Terracoccus</taxon>
    </lineage>
</organism>
<sequence>MTGPTTPDTHETRLVTTPDGRTLEVLLTGPEDGLPLVFHHGTPQAAVPFGILERPATQRGLRVVQCSRPGYGRSTPRADVATTATVADDAADTATVLDALGHREFVTLGWSGGGPRALACAALLPGRCLAAVSGVGIAPPDAVGLDPLDGMGPENVAEYTAVAQGADALTAFLEEHGTPVLQATGDDIVRELGGLLPPVDRAAMTGELGEYLAAASRHAGAQGIVGWRDDDLTHTRPWGFDLHDVTVPTAVWQGTEDLMVPFAHAQWLATHVAGTRAHLVEGEGHVSLLMRMGDVLDDLLDLAGRGTATR</sequence>
<dbReference type="EMBL" id="RBXT01000001">
    <property type="protein sequence ID" value="RKT80076.1"/>
    <property type="molecule type" value="Genomic_DNA"/>
</dbReference>
<dbReference type="PANTHER" id="PTHR43433:SF5">
    <property type="entry name" value="AB HYDROLASE-1 DOMAIN-CONTAINING PROTEIN"/>
    <property type="match status" value="1"/>
</dbReference>
<protein>
    <submittedName>
        <fullName evidence="2">Pimeloyl-ACP methyl ester carboxylesterase</fullName>
    </submittedName>
</protein>
<keyword evidence="3" id="KW-1185">Reference proteome</keyword>
<dbReference type="RefSeq" id="WP_121034861.1">
    <property type="nucleotide sequence ID" value="NZ_RBXT01000001.1"/>
</dbReference>
<dbReference type="SUPFAM" id="SSF53474">
    <property type="entry name" value="alpha/beta-Hydrolases"/>
    <property type="match status" value="1"/>
</dbReference>
<dbReference type="PANTHER" id="PTHR43433">
    <property type="entry name" value="HYDROLASE, ALPHA/BETA FOLD FAMILY PROTEIN"/>
    <property type="match status" value="1"/>
</dbReference>
<dbReference type="Pfam" id="PF00561">
    <property type="entry name" value="Abhydrolase_1"/>
    <property type="match status" value="1"/>
</dbReference>
<accession>A0A495Y3X2</accession>
<evidence type="ECO:0000259" key="1">
    <source>
        <dbReference type="Pfam" id="PF00561"/>
    </source>
</evidence>
<comment type="caution">
    <text evidence="2">The sequence shown here is derived from an EMBL/GenBank/DDBJ whole genome shotgun (WGS) entry which is preliminary data.</text>
</comment>
<dbReference type="InterPro" id="IPR000073">
    <property type="entry name" value="AB_hydrolase_1"/>
</dbReference>
<name>A0A495Y3X2_9MICO</name>
<proteinExistence type="predicted"/>